<reference evidence="2 3" key="1">
    <citation type="submission" date="2024-02" db="EMBL/GenBank/DDBJ databases">
        <title>Rhodopirellula caenicola NBRC 110016.</title>
        <authorList>
            <person name="Ichikawa N."/>
            <person name="Katano-Makiyama Y."/>
            <person name="Hidaka K."/>
        </authorList>
    </citation>
    <scope>NUCLEOTIDE SEQUENCE [LARGE SCALE GENOMIC DNA]</scope>
    <source>
        <strain evidence="2 3">NBRC 110016</strain>
    </source>
</reference>
<feature type="compositionally biased region" description="Low complexity" evidence="1">
    <location>
        <begin position="322"/>
        <end position="351"/>
    </location>
</feature>
<dbReference type="Proteomes" id="UP001416858">
    <property type="component" value="Unassembled WGS sequence"/>
</dbReference>
<dbReference type="Gene3D" id="3.40.50.10490">
    <property type="entry name" value="Glucose-6-phosphate isomerase like protein, domain 1"/>
    <property type="match status" value="1"/>
</dbReference>
<name>A0ABP9W0U4_9BACT</name>
<evidence type="ECO:0000313" key="3">
    <source>
        <dbReference type="Proteomes" id="UP001416858"/>
    </source>
</evidence>
<sequence length="453" mass="49206">MSLLRFDASRALAADLGHDESQYGKTLRQADSLRPEIQEMPFFRLPAQQLADYAAVREESEVGRIFKIANSVPDKIDAVVVLGSDAVTAGPIALRDACCDPYHNELCRAGRGSRPRMYFVGNHLDSDSIGALLNRLRSGGYGETAPETRWALVVVDPSGQTRETSVILPHFLSALKSSLARSPGESLGDYLIPITGPSGPLRQFALANGCREIYDHPTQIAESHSIFTAAGLMPAAMLALDCMKLLEGAVAMNEHFQTAAPHENWVMQYVAASRGSAPTTRIICLWTEALASVAHWYTQIVDEPLASTMVSHPSGLLRQLESSASLPHPESLPHSESLPSASPSPAASSLPAPRPVIHHWSTAKWRMDPLRSSRFTHEDDPPAPLGDQTIATIPQLLADMIATSCEAVHQRGYRTTTFDLPHIDTFTLGQLFQMLMISTAIETGCRKIAASNV</sequence>
<gene>
    <name evidence="2" type="primary">pgi_2</name>
    <name evidence="2" type="ORF">Rcae01_06116</name>
</gene>
<comment type="caution">
    <text evidence="2">The sequence shown here is derived from an EMBL/GenBank/DDBJ whole genome shotgun (WGS) entry which is preliminary data.</text>
</comment>
<protein>
    <submittedName>
        <fullName evidence="2">Glucose-6-phosphate isomerase</fullName>
    </submittedName>
</protein>
<proteinExistence type="predicted"/>
<dbReference type="InterPro" id="IPR046348">
    <property type="entry name" value="SIS_dom_sf"/>
</dbReference>
<organism evidence="2 3">
    <name type="scientific">Novipirellula caenicola</name>
    <dbReference type="NCBI Taxonomy" id="1536901"/>
    <lineage>
        <taxon>Bacteria</taxon>
        <taxon>Pseudomonadati</taxon>
        <taxon>Planctomycetota</taxon>
        <taxon>Planctomycetia</taxon>
        <taxon>Pirellulales</taxon>
        <taxon>Pirellulaceae</taxon>
        <taxon>Novipirellula</taxon>
    </lineage>
</organism>
<keyword evidence="3" id="KW-1185">Reference proteome</keyword>
<dbReference type="PROSITE" id="PS51463">
    <property type="entry name" value="P_GLUCOSE_ISOMERASE_3"/>
    <property type="match status" value="1"/>
</dbReference>
<dbReference type="GO" id="GO:0016853">
    <property type="term" value="F:isomerase activity"/>
    <property type="evidence" value="ECO:0007669"/>
    <property type="project" value="UniProtKB-KW"/>
</dbReference>
<keyword evidence="2" id="KW-0413">Isomerase</keyword>
<dbReference type="SUPFAM" id="SSF53697">
    <property type="entry name" value="SIS domain"/>
    <property type="match status" value="1"/>
</dbReference>
<evidence type="ECO:0000313" key="2">
    <source>
        <dbReference type="EMBL" id="GAA5510606.1"/>
    </source>
</evidence>
<dbReference type="InterPro" id="IPR001672">
    <property type="entry name" value="G6P_Isomerase"/>
</dbReference>
<dbReference type="EMBL" id="BAABRO010000025">
    <property type="protein sequence ID" value="GAA5510606.1"/>
    <property type="molecule type" value="Genomic_DNA"/>
</dbReference>
<feature type="region of interest" description="Disordered" evidence="1">
    <location>
        <begin position="322"/>
        <end position="353"/>
    </location>
</feature>
<dbReference type="RefSeq" id="WP_345688667.1">
    <property type="nucleotide sequence ID" value="NZ_BAABRO010000025.1"/>
</dbReference>
<evidence type="ECO:0000256" key="1">
    <source>
        <dbReference type="SAM" id="MobiDB-lite"/>
    </source>
</evidence>
<accession>A0ABP9W0U4</accession>